<proteinExistence type="predicted"/>
<dbReference type="PANTHER" id="PTHR24349">
    <property type="entry name" value="SERINE/THREONINE-PROTEIN KINASE"/>
    <property type="match status" value="1"/>
</dbReference>
<dbReference type="InterPro" id="IPR011009">
    <property type="entry name" value="Kinase-like_dom_sf"/>
</dbReference>
<evidence type="ECO:0000256" key="5">
    <source>
        <dbReference type="ARBA" id="ARBA00022840"/>
    </source>
</evidence>
<feature type="domain" description="Protein kinase" evidence="6">
    <location>
        <begin position="179"/>
        <end position="452"/>
    </location>
</feature>
<dbReference type="PROSITE" id="PS50011">
    <property type="entry name" value="PROTEIN_KINASE_DOM"/>
    <property type="match status" value="1"/>
</dbReference>
<dbReference type="InterPro" id="IPR008271">
    <property type="entry name" value="Ser/Thr_kinase_AS"/>
</dbReference>
<evidence type="ECO:0000256" key="1">
    <source>
        <dbReference type="ARBA" id="ARBA00022527"/>
    </source>
</evidence>
<keyword evidence="3" id="KW-0547">Nucleotide-binding</keyword>
<evidence type="ECO:0000256" key="2">
    <source>
        <dbReference type="ARBA" id="ARBA00022679"/>
    </source>
</evidence>
<dbReference type="InterPro" id="IPR050205">
    <property type="entry name" value="CDPK_Ser/Thr_kinases"/>
</dbReference>
<name>A0A6V1VA85_HETAK</name>
<sequence length="455" mass="49220">MGNAASIRGSLPCGASSRMTERKSDLSSCCPESPRQIIAPASKGGLANSHAVSAPLHKHPQRLSGKFFRALNGKQRLLRIRSLDSLHSSMETRPSSMDFDQRPEEYFCLLEECPARKTLPKLPELIIPSPLTLKNPESPFDDHCGSSPLPSTPPEYPVYPNAAVPFVTRFPSDVQAQFKLSPTILGKGACGSVRRCQRRSTGQVLACKTILKSRARDPARLLSEIQAMASLKHPNAAELVDVHEDEKYVHLITPLYSGGDLLGHIVGQGKFKEAEARRVMRQVLGGLAHAHARGVVHRDLKPDNIVFESEAAGSPVRVIDFGMARVAAMGPGEEEGGGGGGGDRKEGEALHMCSFVGTPLFMAPEVFLGRYDHKCDLWSAGAVLHVLLVGYPPFLGQTAPAVCNLILNEEPAYAEEDFGGVSPPALDLLKALLCKEAARRPEAAEALRHPWFRAA</sequence>
<dbReference type="SMART" id="SM00220">
    <property type="entry name" value="S_TKc"/>
    <property type="match status" value="1"/>
</dbReference>
<protein>
    <recommendedName>
        <fullName evidence="6">Protein kinase domain-containing protein</fullName>
    </recommendedName>
</protein>
<keyword evidence="1" id="KW-0723">Serine/threonine-protein kinase</keyword>
<keyword evidence="4" id="KW-0418">Kinase</keyword>
<dbReference type="SUPFAM" id="SSF56112">
    <property type="entry name" value="Protein kinase-like (PK-like)"/>
    <property type="match status" value="1"/>
</dbReference>
<dbReference type="PROSITE" id="PS00108">
    <property type="entry name" value="PROTEIN_KINASE_ST"/>
    <property type="match status" value="1"/>
</dbReference>
<keyword evidence="5" id="KW-0067">ATP-binding</keyword>
<reference evidence="7" key="1">
    <citation type="submission" date="2021-01" db="EMBL/GenBank/DDBJ databases">
        <authorList>
            <person name="Corre E."/>
            <person name="Pelletier E."/>
            <person name="Niang G."/>
            <person name="Scheremetjew M."/>
            <person name="Finn R."/>
            <person name="Kale V."/>
            <person name="Holt S."/>
            <person name="Cochrane G."/>
            <person name="Meng A."/>
            <person name="Brown T."/>
            <person name="Cohen L."/>
        </authorList>
    </citation>
    <scope>NUCLEOTIDE SEQUENCE</scope>
    <source>
        <strain evidence="7">CCMP3107</strain>
    </source>
</reference>
<dbReference type="InterPro" id="IPR000719">
    <property type="entry name" value="Prot_kinase_dom"/>
</dbReference>
<dbReference type="Gene3D" id="1.10.510.10">
    <property type="entry name" value="Transferase(Phosphotransferase) domain 1"/>
    <property type="match status" value="1"/>
</dbReference>
<gene>
    <name evidence="7" type="ORF">HAKA00212_LOCUS21659</name>
</gene>
<dbReference type="Pfam" id="PF00069">
    <property type="entry name" value="Pkinase"/>
    <property type="match status" value="1"/>
</dbReference>
<evidence type="ECO:0000256" key="3">
    <source>
        <dbReference type="ARBA" id="ARBA00022741"/>
    </source>
</evidence>
<evidence type="ECO:0000256" key="4">
    <source>
        <dbReference type="ARBA" id="ARBA00022777"/>
    </source>
</evidence>
<dbReference type="EMBL" id="HBIU01048579">
    <property type="protein sequence ID" value="CAE0642801.1"/>
    <property type="molecule type" value="Transcribed_RNA"/>
</dbReference>
<dbReference type="GO" id="GO:0004674">
    <property type="term" value="F:protein serine/threonine kinase activity"/>
    <property type="evidence" value="ECO:0007669"/>
    <property type="project" value="UniProtKB-KW"/>
</dbReference>
<organism evidence="7">
    <name type="scientific">Heterosigma akashiwo</name>
    <name type="common">Chromophytic alga</name>
    <name type="synonym">Heterosigma carterae</name>
    <dbReference type="NCBI Taxonomy" id="2829"/>
    <lineage>
        <taxon>Eukaryota</taxon>
        <taxon>Sar</taxon>
        <taxon>Stramenopiles</taxon>
        <taxon>Ochrophyta</taxon>
        <taxon>Raphidophyceae</taxon>
        <taxon>Chattonellales</taxon>
        <taxon>Chattonellaceae</taxon>
        <taxon>Heterosigma</taxon>
    </lineage>
</organism>
<keyword evidence="2" id="KW-0808">Transferase</keyword>
<dbReference type="GO" id="GO:0005524">
    <property type="term" value="F:ATP binding"/>
    <property type="evidence" value="ECO:0007669"/>
    <property type="project" value="UniProtKB-KW"/>
</dbReference>
<evidence type="ECO:0000259" key="6">
    <source>
        <dbReference type="PROSITE" id="PS50011"/>
    </source>
</evidence>
<evidence type="ECO:0000313" key="7">
    <source>
        <dbReference type="EMBL" id="CAE0642801.1"/>
    </source>
</evidence>
<dbReference type="AlphaFoldDB" id="A0A6V1VA85"/>
<accession>A0A6V1VA85</accession>